<evidence type="ECO:0000256" key="4">
    <source>
        <dbReference type="SAM" id="MobiDB-lite"/>
    </source>
</evidence>
<dbReference type="InterPro" id="IPR052295">
    <property type="entry name" value="Odorant-binding_protein"/>
</dbReference>
<dbReference type="InterPro" id="IPR036728">
    <property type="entry name" value="PBP_GOBP_sf"/>
</dbReference>
<evidence type="ECO:0000313" key="6">
    <source>
        <dbReference type="EMBL" id="MBY82201.1"/>
    </source>
</evidence>
<dbReference type="SUPFAM" id="SSF47565">
    <property type="entry name" value="Insect pheromone/odorant-binding proteins"/>
    <property type="match status" value="1"/>
</dbReference>
<evidence type="ECO:0000256" key="3">
    <source>
        <dbReference type="ARBA" id="ARBA00022525"/>
    </source>
</evidence>
<gene>
    <name evidence="8" type="primary">LOC112682871</name>
    <name evidence="6" type="ORF">g.175759</name>
</gene>
<keyword evidence="8" id="KW-0808">Transferase</keyword>
<evidence type="ECO:0000256" key="2">
    <source>
        <dbReference type="ARBA" id="ARBA00008098"/>
    </source>
</evidence>
<dbReference type="PANTHER" id="PTHR21066">
    <property type="entry name" value="ODORANT-BINDING PROTEIN 59A-RELATED"/>
    <property type="match status" value="1"/>
</dbReference>
<keyword evidence="7" id="KW-1185">Reference proteome</keyword>
<dbReference type="OrthoDB" id="8194482at2759"/>
<feature type="compositionally biased region" description="Polar residues" evidence="4">
    <location>
        <begin position="178"/>
        <end position="204"/>
    </location>
</feature>
<organism evidence="6">
    <name type="scientific">Sipha flava</name>
    <name type="common">yellow sugarcane aphid</name>
    <dbReference type="NCBI Taxonomy" id="143950"/>
    <lineage>
        <taxon>Eukaryota</taxon>
        <taxon>Metazoa</taxon>
        <taxon>Ecdysozoa</taxon>
        <taxon>Arthropoda</taxon>
        <taxon>Hexapoda</taxon>
        <taxon>Insecta</taxon>
        <taxon>Pterygota</taxon>
        <taxon>Neoptera</taxon>
        <taxon>Paraneoptera</taxon>
        <taxon>Hemiptera</taxon>
        <taxon>Sternorrhyncha</taxon>
        <taxon>Aphidomorpha</taxon>
        <taxon>Aphidoidea</taxon>
        <taxon>Aphididae</taxon>
        <taxon>Sipha</taxon>
    </lineage>
</organism>
<keyword evidence="5" id="KW-0732">Signal</keyword>
<evidence type="ECO:0000313" key="8">
    <source>
        <dbReference type="RefSeq" id="XP_025409413.1"/>
    </source>
</evidence>
<dbReference type="GeneID" id="112682871"/>
<comment type="subcellular location">
    <subcellularLocation>
        <location evidence="1">Secreted</location>
    </subcellularLocation>
</comment>
<comment type="similarity">
    <text evidence="2">Belongs to the PBP/GOBP family.</text>
</comment>
<dbReference type="Proteomes" id="UP000694846">
    <property type="component" value="Unplaced"/>
</dbReference>
<feature type="compositionally biased region" description="Basic and acidic residues" evidence="4">
    <location>
        <begin position="85"/>
        <end position="121"/>
    </location>
</feature>
<evidence type="ECO:0000313" key="7">
    <source>
        <dbReference type="Proteomes" id="UP000694846"/>
    </source>
</evidence>
<dbReference type="GO" id="GO:0005576">
    <property type="term" value="C:extracellular region"/>
    <property type="evidence" value="ECO:0007669"/>
    <property type="project" value="UniProtKB-SubCell"/>
</dbReference>
<name>A0A2S2QWQ6_9HEMI</name>
<dbReference type="GO" id="GO:0016301">
    <property type="term" value="F:kinase activity"/>
    <property type="evidence" value="ECO:0007669"/>
    <property type="project" value="UniProtKB-KW"/>
</dbReference>
<accession>A0A2S2QWQ6</accession>
<feature type="compositionally biased region" description="Polar residues" evidence="4">
    <location>
        <begin position="363"/>
        <end position="378"/>
    </location>
</feature>
<proteinExistence type="inferred from homology"/>
<feature type="chain" id="PRO_5044579301" evidence="5">
    <location>
        <begin position="33"/>
        <end position="385"/>
    </location>
</feature>
<dbReference type="Pfam" id="PF01395">
    <property type="entry name" value="PBP_GOBP"/>
    <property type="match status" value="1"/>
</dbReference>
<dbReference type="Gene3D" id="1.10.238.20">
    <property type="entry name" value="Pheromone/general odorant binding protein domain"/>
    <property type="match status" value="1"/>
</dbReference>
<reference evidence="6" key="1">
    <citation type="submission" date="2018-04" db="EMBL/GenBank/DDBJ databases">
        <title>Transcriptome assembly of Sipha flava.</title>
        <authorList>
            <person name="Scully E.D."/>
            <person name="Geib S.M."/>
            <person name="Palmer N.A."/>
            <person name="Koch K."/>
            <person name="Bradshaw J."/>
            <person name="Heng-Moss T."/>
            <person name="Sarath G."/>
        </authorList>
    </citation>
    <scope>NUCLEOTIDE SEQUENCE</scope>
</reference>
<evidence type="ECO:0000256" key="1">
    <source>
        <dbReference type="ARBA" id="ARBA00004613"/>
    </source>
</evidence>
<protein>
    <submittedName>
        <fullName evidence="8">Probable serine/threonine-protein kinase clkA isoform X1</fullName>
    </submittedName>
</protein>
<sequence length="385" mass="43534">MWPDFALRNRHTTIVSIITVAMLFSTAGEVHGLKCRTTDHSNRQGEFIDLAEQCNNMTSKGGDRTMGNDYSSSQSGGGGVGGGDSNRRDTSRRNDEDKRNDEGRRNGEGGRRSGEVRRNNNREFSVTRQDFSGNGNREESGNNNYNRGDGYNRGDVYNRGDGYNRGVGYNRGSGGDRGSTSCDFQPQQYPAQGNYGDRQNNYRQGSPYYPSVDYDARQSNSNYNQWTRRNRRHANKNSNRRIKAATSSNRLLGNNRFRNVTKNGVDQGRGSILDKMDACTIHCVFNQLEMLNSNSRPDKPSIVNIMTNQIKDVELKEFLQDSIDECFDTLELDVHNNKCEFSKNFAMCMENKAQRNCDDWDESASSSRFNSAQDGNNQQDKKKGY</sequence>
<dbReference type="InterPro" id="IPR006170">
    <property type="entry name" value="PBP/GOBP"/>
</dbReference>
<dbReference type="CTD" id="37605"/>
<feature type="compositionally biased region" description="Gly residues" evidence="4">
    <location>
        <begin position="163"/>
        <end position="177"/>
    </location>
</feature>
<reference evidence="8" key="2">
    <citation type="submission" date="2025-04" db="UniProtKB">
        <authorList>
            <consortium name="RefSeq"/>
        </authorList>
    </citation>
    <scope>IDENTIFICATION</scope>
    <source>
        <tissue evidence="8">Whole body</tissue>
    </source>
</reference>
<dbReference type="CDD" id="cd23992">
    <property type="entry name" value="PBP_GOBP"/>
    <property type="match status" value="1"/>
</dbReference>
<dbReference type="RefSeq" id="XP_025409413.1">
    <property type="nucleotide sequence ID" value="XM_025553628.1"/>
</dbReference>
<feature type="compositionally biased region" description="Gly residues" evidence="4">
    <location>
        <begin position="75"/>
        <end position="84"/>
    </location>
</feature>
<keyword evidence="3" id="KW-0964">Secreted</keyword>
<feature type="region of interest" description="Disordered" evidence="4">
    <location>
        <begin position="360"/>
        <end position="385"/>
    </location>
</feature>
<dbReference type="GO" id="GO:0005549">
    <property type="term" value="F:odorant binding"/>
    <property type="evidence" value="ECO:0007669"/>
    <property type="project" value="InterPro"/>
</dbReference>
<evidence type="ECO:0000256" key="5">
    <source>
        <dbReference type="SAM" id="SignalP"/>
    </source>
</evidence>
<keyword evidence="8" id="KW-0418">Kinase</keyword>
<dbReference type="AlphaFoldDB" id="A0A2S2QWQ6"/>
<feature type="region of interest" description="Disordered" evidence="4">
    <location>
        <begin position="58"/>
        <end position="208"/>
    </location>
</feature>
<dbReference type="PANTHER" id="PTHR21066:SF9">
    <property type="entry name" value="ODORANT-BINDING PROTEIN 59A"/>
    <property type="match status" value="1"/>
</dbReference>
<feature type="signal peptide" evidence="5">
    <location>
        <begin position="1"/>
        <end position="32"/>
    </location>
</feature>
<dbReference type="EMBL" id="GGMS01012998">
    <property type="protein sequence ID" value="MBY82201.1"/>
    <property type="molecule type" value="Transcribed_RNA"/>
</dbReference>